<dbReference type="WBParaSite" id="HPBE_0000507201-mRNA-1">
    <property type="protein sequence ID" value="HPBE_0000507201-mRNA-1"/>
    <property type="gene ID" value="HPBE_0000507201"/>
</dbReference>
<dbReference type="Proteomes" id="UP000050761">
    <property type="component" value="Unassembled WGS sequence"/>
</dbReference>
<name>A0A183FF35_HELPZ</name>
<dbReference type="PANTHER" id="PTHR48070">
    <property type="entry name" value="ESTERASE OVCA2"/>
    <property type="match status" value="1"/>
</dbReference>
<dbReference type="GO" id="GO:0005634">
    <property type="term" value="C:nucleus"/>
    <property type="evidence" value="ECO:0007669"/>
    <property type="project" value="TreeGrafter"/>
</dbReference>
<sequence length="108" mass="12374">MTITRSRLRVLCLHGYRQNEVLFREKTGSLRKQFKKYADFEFVSAPLVPNVESSEERGDVRGWWFSRPDSQFSSRDVCSIATGFEKSVSDSFWGSVFSTMCCQGRANG</sequence>
<evidence type="ECO:0000313" key="6">
    <source>
        <dbReference type="WBParaSite" id="HPBE_0000507201-mRNA-1"/>
    </source>
</evidence>
<feature type="domain" description="Serine hydrolase" evidence="3">
    <location>
        <begin position="6"/>
        <end position="88"/>
    </location>
</feature>
<dbReference type="InterPro" id="IPR050593">
    <property type="entry name" value="LovG"/>
</dbReference>
<evidence type="ECO:0000313" key="4">
    <source>
        <dbReference type="EMBL" id="VDO63312.1"/>
    </source>
</evidence>
<protein>
    <submittedName>
        <fullName evidence="6">FSH1 domain-containing protein</fullName>
    </submittedName>
</protein>
<reference evidence="4 5" key="1">
    <citation type="submission" date="2018-11" db="EMBL/GenBank/DDBJ databases">
        <authorList>
            <consortium name="Pathogen Informatics"/>
        </authorList>
    </citation>
    <scope>NUCLEOTIDE SEQUENCE [LARGE SCALE GENOMIC DNA]</scope>
</reference>
<dbReference type="OrthoDB" id="414698at2759"/>
<dbReference type="GO" id="GO:0016787">
    <property type="term" value="F:hydrolase activity"/>
    <property type="evidence" value="ECO:0007669"/>
    <property type="project" value="UniProtKB-KW"/>
</dbReference>
<dbReference type="EMBL" id="UZAH01025408">
    <property type="protein sequence ID" value="VDO63312.1"/>
    <property type="molecule type" value="Genomic_DNA"/>
</dbReference>
<dbReference type="PANTHER" id="PTHR48070:SF6">
    <property type="entry name" value="ESTERASE OVCA2"/>
    <property type="match status" value="1"/>
</dbReference>
<dbReference type="AlphaFoldDB" id="A0A183FF35"/>
<reference evidence="6" key="2">
    <citation type="submission" date="2019-09" db="UniProtKB">
        <authorList>
            <consortium name="WormBaseParasite"/>
        </authorList>
    </citation>
    <scope>IDENTIFICATION</scope>
</reference>
<accession>A0A183FF35</accession>
<dbReference type="Gene3D" id="3.40.50.1820">
    <property type="entry name" value="alpha/beta hydrolase"/>
    <property type="match status" value="1"/>
</dbReference>
<evidence type="ECO:0000313" key="5">
    <source>
        <dbReference type="Proteomes" id="UP000050761"/>
    </source>
</evidence>
<gene>
    <name evidence="4" type="ORF">HPBE_LOCUS5073</name>
</gene>
<dbReference type="InterPro" id="IPR005645">
    <property type="entry name" value="FSH-like_dom"/>
</dbReference>
<evidence type="ECO:0000256" key="1">
    <source>
        <dbReference type="ARBA" id="ARBA00005863"/>
    </source>
</evidence>
<proteinExistence type="inferred from homology"/>
<evidence type="ECO:0000259" key="3">
    <source>
        <dbReference type="Pfam" id="PF03959"/>
    </source>
</evidence>
<keyword evidence="2" id="KW-0378">Hydrolase</keyword>
<dbReference type="InterPro" id="IPR029058">
    <property type="entry name" value="AB_hydrolase_fold"/>
</dbReference>
<evidence type="ECO:0000256" key="2">
    <source>
        <dbReference type="ARBA" id="ARBA00022801"/>
    </source>
</evidence>
<comment type="similarity">
    <text evidence="1">Belongs to the LovG family.</text>
</comment>
<keyword evidence="5" id="KW-1185">Reference proteome</keyword>
<dbReference type="Pfam" id="PF03959">
    <property type="entry name" value="FSH1"/>
    <property type="match status" value="1"/>
</dbReference>
<dbReference type="GO" id="GO:0032526">
    <property type="term" value="P:response to retinoic acid"/>
    <property type="evidence" value="ECO:0007669"/>
    <property type="project" value="TreeGrafter"/>
</dbReference>
<accession>A0A3P8AU83</accession>
<dbReference type="GO" id="GO:0005737">
    <property type="term" value="C:cytoplasm"/>
    <property type="evidence" value="ECO:0007669"/>
    <property type="project" value="TreeGrafter"/>
</dbReference>
<organism evidence="5 6">
    <name type="scientific">Heligmosomoides polygyrus</name>
    <name type="common">Parasitic roundworm</name>
    <dbReference type="NCBI Taxonomy" id="6339"/>
    <lineage>
        <taxon>Eukaryota</taxon>
        <taxon>Metazoa</taxon>
        <taxon>Ecdysozoa</taxon>
        <taxon>Nematoda</taxon>
        <taxon>Chromadorea</taxon>
        <taxon>Rhabditida</taxon>
        <taxon>Rhabditina</taxon>
        <taxon>Rhabditomorpha</taxon>
        <taxon>Strongyloidea</taxon>
        <taxon>Heligmosomidae</taxon>
        <taxon>Heligmosomoides</taxon>
    </lineage>
</organism>